<organism evidence="1">
    <name type="scientific">bioreactor metagenome</name>
    <dbReference type="NCBI Taxonomy" id="1076179"/>
    <lineage>
        <taxon>unclassified sequences</taxon>
        <taxon>metagenomes</taxon>
        <taxon>ecological metagenomes</taxon>
    </lineage>
</organism>
<comment type="caution">
    <text evidence="1">The sequence shown here is derived from an EMBL/GenBank/DDBJ whole genome shotgun (WGS) entry which is preliminary data.</text>
</comment>
<proteinExistence type="predicted"/>
<accession>A0A645ART8</accession>
<gene>
    <name evidence="1" type="ORF">SDC9_101816</name>
</gene>
<reference evidence="1" key="1">
    <citation type="submission" date="2019-08" db="EMBL/GenBank/DDBJ databases">
        <authorList>
            <person name="Kucharzyk K."/>
            <person name="Murdoch R.W."/>
            <person name="Higgins S."/>
            <person name="Loffler F."/>
        </authorList>
    </citation>
    <scope>NUCLEOTIDE SEQUENCE</scope>
</reference>
<dbReference type="EMBL" id="VSSQ01015079">
    <property type="protein sequence ID" value="MPM55031.1"/>
    <property type="molecule type" value="Genomic_DNA"/>
</dbReference>
<name>A0A645ART8_9ZZZZ</name>
<evidence type="ECO:0000313" key="1">
    <source>
        <dbReference type="EMBL" id="MPM55031.1"/>
    </source>
</evidence>
<sequence length="600" mass="61852">MQLLLGAGHGHIAQPPLLLHLQRVADGPDTGEDAVLQPHGKHHGELQSLGRVHGHHHHAVLSRVVVVQVGEQGNRVQKARQSGLGSLADVIGQGGLQLPDVFQPGAVFHRVLGLQGGGVAGFIQQLLVKLRQGKGFGQGAQFVHKVCKLGQPGRGVGQRSMGPGIADNLPQGHALLPGQILGLIHGFGADAPGGHVDDAAQAQVVGGVVQGVEIGQHVLDLRPVEEAGAADDAIGNAVALTGGFQLVGLGVEPIQNGVVLPPPALGVSCQNLSRHVLGLVVFVHGGIQPQRLPCGLAGPEIFTLAALIVADDGVGRLKNMLGGAVILLQADHPGALVLLLEGQNVFDGRPSEAVDGLVVVPHHADVPVPPRQGGHQQVLQMIGVLIFVDEDVAELILVIPAHLLVVLEQAHGVEDNVVKIQRGRVPQPLLVFHINPGNRLFVIVPLLFAAGQIVPGQLHGILGAGNVPQHRPGNIELFVQIKIPKYILNDPLGVGGVVNCEGGAKPQAGDVPPENAHAGGVKGEGPNILSGGTKPVLQPGLQLSGGLVCKGYSKDGPGGGGLQRAQALHPRPAGLLRAAQVRAQEGKVLLGDPIRHLPAV</sequence>
<protein>
    <submittedName>
        <fullName evidence="1">Uncharacterized protein</fullName>
    </submittedName>
</protein>
<dbReference type="AlphaFoldDB" id="A0A645ART8"/>